<dbReference type="EMBL" id="FOOK01000012">
    <property type="protein sequence ID" value="SFG00709.1"/>
    <property type="molecule type" value="Genomic_DNA"/>
</dbReference>
<reference evidence="2 3" key="1">
    <citation type="submission" date="2016-10" db="EMBL/GenBank/DDBJ databases">
        <authorList>
            <person name="de Groot N.N."/>
        </authorList>
    </citation>
    <scope>NUCLEOTIDE SEQUENCE [LARGE SCALE GENOMIC DNA]</scope>
    <source>
        <strain evidence="2 3">DSM 44945</strain>
    </source>
</reference>
<feature type="transmembrane region" description="Helical" evidence="1">
    <location>
        <begin position="280"/>
        <end position="300"/>
    </location>
</feature>
<keyword evidence="3" id="KW-1185">Reference proteome</keyword>
<dbReference type="AlphaFoldDB" id="A0A1I2NCW1"/>
<accession>A0A1I2NCW1</accession>
<feature type="transmembrane region" description="Helical" evidence="1">
    <location>
        <begin position="102"/>
        <end position="133"/>
    </location>
</feature>
<feature type="transmembrane region" description="Helical" evidence="1">
    <location>
        <begin position="456"/>
        <end position="474"/>
    </location>
</feature>
<evidence type="ECO:0008006" key="4">
    <source>
        <dbReference type="Google" id="ProtNLM"/>
    </source>
</evidence>
<evidence type="ECO:0000313" key="3">
    <source>
        <dbReference type="Proteomes" id="UP000198661"/>
    </source>
</evidence>
<feature type="transmembrane region" description="Helical" evidence="1">
    <location>
        <begin position="431"/>
        <end position="449"/>
    </location>
</feature>
<keyword evidence="1" id="KW-0812">Transmembrane</keyword>
<proteinExistence type="predicted"/>
<dbReference type="Proteomes" id="UP000198661">
    <property type="component" value="Unassembled WGS sequence"/>
</dbReference>
<organism evidence="2 3">
    <name type="scientific">Planifilum fulgidum</name>
    <dbReference type="NCBI Taxonomy" id="201973"/>
    <lineage>
        <taxon>Bacteria</taxon>
        <taxon>Bacillati</taxon>
        <taxon>Bacillota</taxon>
        <taxon>Bacilli</taxon>
        <taxon>Bacillales</taxon>
        <taxon>Thermoactinomycetaceae</taxon>
        <taxon>Planifilum</taxon>
    </lineage>
</organism>
<dbReference type="STRING" id="201973.SAMN04488025_11216"/>
<protein>
    <recommendedName>
        <fullName evidence="4">H+/gluconate symporter</fullName>
    </recommendedName>
</protein>
<keyword evidence="1" id="KW-0472">Membrane</keyword>
<name>A0A1I2NCW1_9BACL</name>
<dbReference type="OrthoDB" id="8641791at2"/>
<feature type="transmembrane region" description="Helical" evidence="1">
    <location>
        <begin position="312"/>
        <end position="335"/>
    </location>
</feature>
<keyword evidence="1" id="KW-1133">Transmembrane helix</keyword>
<feature type="transmembrane region" description="Helical" evidence="1">
    <location>
        <begin position="187"/>
        <end position="206"/>
    </location>
</feature>
<feature type="transmembrane region" description="Helical" evidence="1">
    <location>
        <begin position="245"/>
        <end position="265"/>
    </location>
</feature>
<sequence length="475" mass="49099">MTLTAAHGIYAGVTLAIIGAMLFRRGVVLPALLGTLLVAWVHEKSFAGGLQAIFKANMVAAKELFGIFLIITFMVALLRSLNDLGADRRMVVPIGKMMVNGHVAFLILAGATYILSLFFWPTPAVPLVCALLVPPAVRAGLPKMGAAVAIALAGQGMALSSDYVMQVAPMLSARAAGVPASEVADKAMMLSLITGVVSIGLAYLTLFSKIRRSDDPCNEREWESVVSVQEKGEEGPRQARPPGRWAGVFALLVPLSLFGIVAVMIRSKLDGGSGLEGEDGAAFVGGVGALLLILATLAHWKGRALDRIADHLVEGLIFAVKAMGPVIPIAGFFFLGNGEFSGQILSDPERAPAFLFDLINSAQSLIPDNRFLAGFGLLIVGMMTGLDGSGFSGLPLTGGLAGAMAGASGTDPAMLAAIGQMGAIWSGGGTVIAWSSLVAVAGLTGVSTVELVRKNFFPVLFGLILSTGTAILIGG</sequence>
<dbReference type="RefSeq" id="WP_092037851.1">
    <property type="nucleotide sequence ID" value="NZ_FOOK01000012.1"/>
</dbReference>
<evidence type="ECO:0000313" key="2">
    <source>
        <dbReference type="EMBL" id="SFG00709.1"/>
    </source>
</evidence>
<evidence type="ECO:0000256" key="1">
    <source>
        <dbReference type="SAM" id="Phobius"/>
    </source>
</evidence>
<gene>
    <name evidence="2" type="ORF">SAMN04488025_11216</name>
</gene>
<feature type="transmembrane region" description="Helical" evidence="1">
    <location>
        <begin position="64"/>
        <end position="82"/>
    </location>
</feature>